<dbReference type="Pfam" id="PF00589">
    <property type="entry name" value="Phage_integrase"/>
    <property type="match status" value="1"/>
</dbReference>
<dbReference type="InterPro" id="IPR011010">
    <property type="entry name" value="DNA_brk_join_enz"/>
</dbReference>
<evidence type="ECO:0000256" key="1">
    <source>
        <dbReference type="ARBA" id="ARBA00023125"/>
    </source>
</evidence>
<reference evidence="4 5" key="1">
    <citation type="journal article" date="2024" name="Insects">
        <title>An Improved Chromosome-Level Genome Assembly of the Firefly Pyrocoelia pectoralis.</title>
        <authorList>
            <person name="Fu X."/>
            <person name="Meyer-Rochow V.B."/>
            <person name="Ballantyne L."/>
            <person name="Zhu X."/>
        </authorList>
    </citation>
    <scope>NUCLEOTIDE SEQUENCE [LARGE SCALE GENOMIC DNA]</scope>
    <source>
        <strain evidence="4">XCY_ONT2</strain>
    </source>
</reference>
<keyword evidence="1" id="KW-0238">DNA-binding</keyword>
<dbReference type="GO" id="GO:0003677">
    <property type="term" value="F:DNA binding"/>
    <property type="evidence" value="ECO:0007669"/>
    <property type="project" value="UniProtKB-KW"/>
</dbReference>
<name>A0AAN7VQZ7_9COLE</name>
<dbReference type="EMBL" id="JAVRBK010000002">
    <property type="protein sequence ID" value="KAK5648184.1"/>
    <property type="molecule type" value="Genomic_DNA"/>
</dbReference>
<sequence>MESDSDSDLKLTPPSITEPANLTTLNLLPETSKKIYKRAYNLFLEWKGDRNAKSFSENVLMAYFGDLAKKFKSSTLWTQYSMLRTTLSIHNNIDIAKYLKLKAFLKRQSDGYRPKKSKIFSFTSNDINKFIKEAPDEIYLATKVALIMGIMGACRRHELHQMKITNFNDLGSAVLITIIPDTKNKTIQSFTVTSPYYEIYKKYANLRPSNVNGTWFFINFQKGKCTVQRIGMNKLGGMGKEIAKYLNLPNHELYTGHCFRRSSATILVDAGGDVTNLKRHGGWKSTTVAEGYIDNSEKNKFDTANKIVNAIQSISNIPSTSGIGNREMLSTSTMENCQYQENFSVQHSTSSPKMIFNNCTFTFNNKFCSSSS</sequence>
<dbReference type="PANTHER" id="PTHR30349:SF41">
    <property type="entry name" value="INTEGRASE_RECOMBINASE PROTEIN MJ0367-RELATED"/>
    <property type="match status" value="1"/>
</dbReference>
<evidence type="ECO:0000313" key="4">
    <source>
        <dbReference type="EMBL" id="KAK5648184.1"/>
    </source>
</evidence>
<dbReference type="PROSITE" id="PS51898">
    <property type="entry name" value="TYR_RECOMBINASE"/>
    <property type="match status" value="1"/>
</dbReference>
<dbReference type="SUPFAM" id="SSF56349">
    <property type="entry name" value="DNA breaking-rejoining enzymes"/>
    <property type="match status" value="1"/>
</dbReference>
<proteinExistence type="predicted"/>
<dbReference type="GO" id="GO:0015074">
    <property type="term" value="P:DNA integration"/>
    <property type="evidence" value="ECO:0007669"/>
    <property type="project" value="InterPro"/>
</dbReference>
<dbReference type="CDD" id="cd00397">
    <property type="entry name" value="DNA_BRE_C"/>
    <property type="match status" value="1"/>
</dbReference>
<comment type="caution">
    <text evidence="4">The sequence shown here is derived from an EMBL/GenBank/DDBJ whole genome shotgun (WGS) entry which is preliminary data.</text>
</comment>
<keyword evidence="5" id="KW-1185">Reference proteome</keyword>
<gene>
    <name evidence="4" type="ORF">RI129_003076</name>
</gene>
<evidence type="ECO:0000313" key="5">
    <source>
        <dbReference type="Proteomes" id="UP001329430"/>
    </source>
</evidence>
<evidence type="ECO:0000259" key="3">
    <source>
        <dbReference type="PROSITE" id="PS51898"/>
    </source>
</evidence>
<dbReference type="InterPro" id="IPR050090">
    <property type="entry name" value="Tyrosine_recombinase_XerCD"/>
</dbReference>
<dbReference type="InterPro" id="IPR013762">
    <property type="entry name" value="Integrase-like_cat_sf"/>
</dbReference>
<dbReference type="InterPro" id="IPR002104">
    <property type="entry name" value="Integrase_catalytic"/>
</dbReference>
<feature type="domain" description="Tyr recombinase" evidence="3">
    <location>
        <begin position="115"/>
        <end position="305"/>
    </location>
</feature>
<accession>A0AAN7VQZ7</accession>
<evidence type="ECO:0000256" key="2">
    <source>
        <dbReference type="ARBA" id="ARBA00023172"/>
    </source>
</evidence>
<keyword evidence="2" id="KW-0233">DNA recombination</keyword>
<dbReference type="PANTHER" id="PTHR30349">
    <property type="entry name" value="PHAGE INTEGRASE-RELATED"/>
    <property type="match status" value="1"/>
</dbReference>
<dbReference type="Gene3D" id="1.10.443.10">
    <property type="entry name" value="Intergrase catalytic core"/>
    <property type="match status" value="1"/>
</dbReference>
<dbReference type="Proteomes" id="UP001329430">
    <property type="component" value="Chromosome 2"/>
</dbReference>
<organism evidence="4 5">
    <name type="scientific">Pyrocoelia pectoralis</name>
    <dbReference type="NCBI Taxonomy" id="417401"/>
    <lineage>
        <taxon>Eukaryota</taxon>
        <taxon>Metazoa</taxon>
        <taxon>Ecdysozoa</taxon>
        <taxon>Arthropoda</taxon>
        <taxon>Hexapoda</taxon>
        <taxon>Insecta</taxon>
        <taxon>Pterygota</taxon>
        <taxon>Neoptera</taxon>
        <taxon>Endopterygota</taxon>
        <taxon>Coleoptera</taxon>
        <taxon>Polyphaga</taxon>
        <taxon>Elateriformia</taxon>
        <taxon>Elateroidea</taxon>
        <taxon>Lampyridae</taxon>
        <taxon>Lampyrinae</taxon>
        <taxon>Pyrocoelia</taxon>
    </lineage>
</organism>
<dbReference type="AlphaFoldDB" id="A0AAN7VQZ7"/>
<dbReference type="GO" id="GO:0006310">
    <property type="term" value="P:DNA recombination"/>
    <property type="evidence" value="ECO:0007669"/>
    <property type="project" value="UniProtKB-KW"/>
</dbReference>
<protein>
    <recommendedName>
        <fullName evidence="3">Tyr recombinase domain-containing protein</fullName>
    </recommendedName>
</protein>